<evidence type="ECO:0000256" key="1">
    <source>
        <dbReference type="ARBA" id="ARBA00004651"/>
    </source>
</evidence>
<dbReference type="Pfam" id="PF00664">
    <property type="entry name" value="ABC_membrane"/>
    <property type="match status" value="1"/>
</dbReference>
<dbReference type="PROSITE" id="PS50893">
    <property type="entry name" value="ABC_TRANSPORTER_2"/>
    <property type="match status" value="1"/>
</dbReference>
<feature type="transmembrane region" description="Helical" evidence="9">
    <location>
        <begin position="14"/>
        <end position="34"/>
    </location>
</feature>
<dbReference type="InterPro" id="IPR017871">
    <property type="entry name" value="ABC_transporter-like_CS"/>
</dbReference>
<dbReference type="InterPro" id="IPR039421">
    <property type="entry name" value="Type_1_exporter"/>
</dbReference>
<keyword evidence="2" id="KW-0813">Transport</keyword>
<dbReference type="InterPro" id="IPR003439">
    <property type="entry name" value="ABC_transporter-like_ATP-bd"/>
</dbReference>
<keyword evidence="3" id="KW-1003">Cell membrane</keyword>
<evidence type="ECO:0000259" key="10">
    <source>
        <dbReference type="PROSITE" id="PS50893"/>
    </source>
</evidence>
<dbReference type="Proteomes" id="UP000189941">
    <property type="component" value="Unassembled WGS sequence"/>
</dbReference>
<dbReference type="SUPFAM" id="SSF52540">
    <property type="entry name" value="P-loop containing nucleoside triphosphate hydrolases"/>
    <property type="match status" value="1"/>
</dbReference>
<dbReference type="GO" id="GO:0016887">
    <property type="term" value="F:ATP hydrolysis activity"/>
    <property type="evidence" value="ECO:0007669"/>
    <property type="project" value="InterPro"/>
</dbReference>
<evidence type="ECO:0000256" key="6">
    <source>
        <dbReference type="ARBA" id="ARBA00022840"/>
    </source>
</evidence>
<dbReference type="GO" id="GO:0005524">
    <property type="term" value="F:ATP binding"/>
    <property type="evidence" value="ECO:0007669"/>
    <property type="project" value="UniProtKB-KW"/>
</dbReference>
<dbReference type="FunFam" id="3.40.50.300:FF:000221">
    <property type="entry name" value="Multidrug ABC transporter ATP-binding protein"/>
    <property type="match status" value="1"/>
</dbReference>
<evidence type="ECO:0000313" key="13">
    <source>
        <dbReference type="Proteomes" id="UP000189941"/>
    </source>
</evidence>
<dbReference type="PROSITE" id="PS50929">
    <property type="entry name" value="ABC_TM1F"/>
    <property type="match status" value="1"/>
</dbReference>
<evidence type="ECO:0000313" key="12">
    <source>
        <dbReference type="EMBL" id="SJZ36695.1"/>
    </source>
</evidence>
<evidence type="ECO:0000259" key="11">
    <source>
        <dbReference type="PROSITE" id="PS50929"/>
    </source>
</evidence>
<dbReference type="PROSITE" id="PS00211">
    <property type="entry name" value="ABC_TRANSPORTER_1"/>
    <property type="match status" value="1"/>
</dbReference>
<dbReference type="STRING" id="1121925.SAMN02746011_00538"/>
<feature type="transmembrane region" description="Helical" evidence="9">
    <location>
        <begin position="240"/>
        <end position="259"/>
    </location>
</feature>
<evidence type="ECO:0000256" key="7">
    <source>
        <dbReference type="ARBA" id="ARBA00022989"/>
    </source>
</evidence>
<evidence type="ECO:0000256" key="2">
    <source>
        <dbReference type="ARBA" id="ARBA00022448"/>
    </source>
</evidence>
<keyword evidence="8 9" id="KW-0472">Membrane</keyword>
<dbReference type="RefSeq" id="WP_078755364.1">
    <property type="nucleotide sequence ID" value="NZ_FUWO01000003.1"/>
</dbReference>
<keyword evidence="7 9" id="KW-1133">Transmembrane helix</keyword>
<protein>
    <submittedName>
        <fullName evidence="12">ATP-binding cassette, subfamily B, tetracycline resistant protein</fullName>
    </submittedName>
</protein>
<feature type="transmembrane region" description="Helical" evidence="9">
    <location>
        <begin position="128"/>
        <end position="147"/>
    </location>
</feature>
<evidence type="ECO:0000256" key="5">
    <source>
        <dbReference type="ARBA" id="ARBA00022741"/>
    </source>
</evidence>
<dbReference type="PANTHER" id="PTHR43394:SF1">
    <property type="entry name" value="ATP-BINDING CASSETTE SUB-FAMILY B MEMBER 10, MITOCHONDRIAL"/>
    <property type="match status" value="1"/>
</dbReference>
<sequence length="576" mass="65108">MLKEIWNYIIQRKWLYTAILILLFVEYGFSVVPTKVTQTIINQISNNTLTQTNLNFQLVLILVTAILTYIAGFFWVKWLFSARAHYELELKRKLFHKLSSMRIPFYDKFRSGDMMTRFTSDIASLSELLGYGTMSFLYSIGTVIIIIPQMFMISWWISLLGMIPLVILGIIVYYIGKKQDDMVEANREAVSALSNEVLEVVEGIRVTRAYGNSRLGATRFAEKTDQLRQRADNIMVYQALYGRAANVFLALSTVIILGLGGLVMSQGQMQIGDIVALQMYSWILLDPMWMLSDLILVYKTGELSFKKINEIIETGDDLEADGSIELKELDSLELVDYSFKYANSDYEGLSHVNLKLEKGQTLGIVGKTGSGKTTFVRQLLRQYPVGEGQLLINGLPIENYQRHSIEKQIGYVPQEHVLFSRSVADNIKVGKKDASQKELDIAVAVAAFTQDLERMANGYDTLVGEKGVSVSGGQKQRISIARAMIKQPNLLILDDSLSAVDAKTERIIIENIQTLRQGKMNIIITHRLSAVNHADWVIVLEGGRIVEEGTPQELVQQKGWYAKQYYKQQSKRGVTE</sequence>
<dbReference type="AlphaFoldDB" id="A0A1T4K2Y1"/>
<dbReference type="GO" id="GO:0015421">
    <property type="term" value="F:ABC-type oligopeptide transporter activity"/>
    <property type="evidence" value="ECO:0007669"/>
    <property type="project" value="TreeGrafter"/>
</dbReference>
<keyword evidence="13" id="KW-1185">Reference proteome</keyword>
<evidence type="ECO:0000256" key="8">
    <source>
        <dbReference type="ARBA" id="ARBA00023136"/>
    </source>
</evidence>
<dbReference type="GO" id="GO:0005886">
    <property type="term" value="C:plasma membrane"/>
    <property type="evidence" value="ECO:0007669"/>
    <property type="project" value="UniProtKB-SubCell"/>
</dbReference>
<organism evidence="12 13">
    <name type="scientific">Globicatella sulfidifaciens DSM 15739</name>
    <dbReference type="NCBI Taxonomy" id="1121925"/>
    <lineage>
        <taxon>Bacteria</taxon>
        <taxon>Bacillati</taxon>
        <taxon>Bacillota</taxon>
        <taxon>Bacilli</taxon>
        <taxon>Lactobacillales</taxon>
        <taxon>Aerococcaceae</taxon>
        <taxon>Globicatella</taxon>
    </lineage>
</organism>
<dbReference type="InterPro" id="IPR003593">
    <property type="entry name" value="AAA+_ATPase"/>
</dbReference>
<evidence type="ECO:0000256" key="4">
    <source>
        <dbReference type="ARBA" id="ARBA00022692"/>
    </source>
</evidence>
<dbReference type="EMBL" id="FUWO01000003">
    <property type="protein sequence ID" value="SJZ36695.1"/>
    <property type="molecule type" value="Genomic_DNA"/>
</dbReference>
<dbReference type="InterPro" id="IPR011527">
    <property type="entry name" value="ABC1_TM_dom"/>
</dbReference>
<dbReference type="Gene3D" id="3.40.50.300">
    <property type="entry name" value="P-loop containing nucleotide triphosphate hydrolases"/>
    <property type="match status" value="1"/>
</dbReference>
<feature type="domain" description="ABC transporter" evidence="10">
    <location>
        <begin position="332"/>
        <end position="567"/>
    </location>
</feature>
<dbReference type="SUPFAM" id="SSF90123">
    <property type="entry name" value="ABC transporter transmembrane region"/>
    <property type="match status" value="1"/>
</dbReference>
<dbReference type="PANTHER" id="PTHR43394">
    <property type="entry name" value="ATP-DEPENDENT PERMEASE MDL1, MITOCHONDRIAL"/>
    <property type="match status" value="1"/>
</dbReference>
<keyword evidence="6 12" id="KW-0067">ATP-binding</keyword>
<name>A0A1T4K2Y1_9LACT</name>
<dbReference type="InterPro" id="IPR036640">
    <property type="entry name" value="ABC1_TM_sf"/>
</dbReference>
<dbReference type="CDD" id="cd18541">
    <property type="entry name" value="ABC_6TM_TmrB_like"/>
    <property type="match status" value="1"/>
</dbReference>
<dbReference type="Gene3D" id="1.20.1560.10">
    <property type="entry name" value="ABC transporter type 1, transmembrane domain"/>
    <property type="match status" value="1"/>
</dbReference>
<reference evidence="13" key="1">
    <citation type="submission" date="2017-02" db="EMBL/GenBank/DDBJ databases">
        <authorList>
            <person name="Varghese N."/>
            <person name="Submissions S."/>
        </authorList>
    </citation>
    <scope>NUCLEOTIDE SEQUENCE [LARGE SCALE GENOMIC DNA]</scope>
    <source>
        <strain evidence="13">DSM 15739</strain>
    </source>
</reference>
<dbReference type="InterPro" id="IPR027417">
    <property type="entry name" value="P-loop_NTPase"/>
</dbReference>
<comment type="subcellular location">
    <subcellularLocation>
        <location evidence="1">Cell membrane</location>
        <topology evidence="1">Multi-pass membrane protein</topology>
    </subcellularLocation>
</comment>
<keyword evidence="4 9" id="KW-0812">Transmembrane</keyword>
<gene>
    <name evidence="12" type="ORF">SAMN02746011_00538</name>
</gene>
<accession>A0A1T4K2Y1</accession>
<proteinExistence type="predicted"/>
<dbReference type="OrthoDB" id="9770415at2"/>
<evidence type="ECO:0000256" key="3">
    <source>
        <dbReference type="ARBA" id="ARBA00022475"/>
    </source>
</evidence>
<feature type="transmembrane region" description="Helical" evidence="9">
    <location>
        <begin position="153"/>
        <end position="175"/>
    </location>
</feature>
<dbReference type="SMART" id="SM00382">
    <property type="entry name" value="AAA"/>
    <property type="match status" value="1"/>
</dbReference>
<evidence type="ECO:0000256" key="9">
    <source>
        <dbReference type="SAM" id="Phobius"/>
    </source>
</evidence>
<dbReference type="Pfam" id="PF00005">
    <property type="entry name" value="ABC_tran"/>
    <property type="match status" value="1"/>
</dbReference>
<feature type="domain" description="ABC transmembrane type-1" evidence="11">
    <location>
        <begin position="18"/>
        <end position="300"/>
    </location>
</feature>
<keyword evidence="5" id="KW-0547">Nucleotide-binding</keyword>
<feature type="transmembrane region" description="Helical" evidence="9">
    <location>
        <begin position="54"/>
        <end position="76"/>
    </location>
</feature>